<dbReference type="EMBL" id="JAUEPU010000020">
    <property type="protein sequence ID" value="KAK0494452.1"/>
    <property type="molecule type" value="Genomic_DNA"/>
</dbReference>
<gene>
    <name evidence="1" type="ORF">EDD18DRAFT_1355173</name>
</gene>
<proteinExistence type="predicted"/>
<accession>A0AA39Q1D5</accession>
<sequence length="172" mass="19267">MALCSSRISIYLDLQTNTTLSTGPTITFITSPTLRGSSWIRLELEPAKKSCTPRMVPNELRHTFGYRHHSVAPPIQYLVRCRTHTHPIHRPRTVAISLGCTDPPTLGLPKPKTTYISFLSCFLIYTSVQIIYDASTVVGIAIFCQLPSEWPSLYDSIGKILNVKTCAYRLLV</sequence>
<comment type="caution">
    <text evidence="1">The sequence shown here is derived from an EMBL/GenBank/DDBJ whole genome shotgun (WGS) entry which is preliminary data.</text>
</comment>
<dbReference type="AlphaFoldDB" id="A0AA39Q1D5"/>
<evidence type="ECO:0000313" key="1">
    <source>
        <dbReference type="EMBL" id="KAK0494452.1"/>
    </source>
</evidence>
<evidence type="ECO:0000313" key="2">
    <source>
        <dbReference type="Proteomes" id="UP001175228"/>
    </source>
</evidence>
<organism evidence="1 2">
    <name type="scientific">Armillaria luteobubalina</name>
    <dbReference type="NCBI Taxonomy" id="153913"/>
    <lineage>
        <taxon>Eukaryota</taxon>
        <taxon>Fungi</taxon>
        <taxon>Dikarya</taxon>
        <taxon>Basidiomycota</taxon>
        <taxon>Agaricomycotina</taxon>
        <taxon>Agaricomycetes</taxon>
        <taxon>Agaricomycetidae</taxon>
        <taxon>Agaricales</taxon>
        <taxon>Marasmiineae</taxon>
        <taxon>Physalacriaceae</taxon>
        <taxon>Armillaria</taxon>
    </lineage>
</organism>
<protein>
    <submittedName>
        <fullName evidence="1">Uncharacterized protein</fullName>
    </submittedName>
</protein>
<reference evidence="1" key="1">
    <citation type="submission" date="2023-06" db="EMBL/GenBank/DDBJ databases">
        <authorList>
            <consortium name="Lawrence Berkeley National Laboratory"/>
            <person name="Ahrendt S."/>
            <person name="Sahu N."/>
            <person name="Indic B."/>
            <person name="Wong-Bajracharya J."/>
            <person name="Merenyi Z."/>
            <person name="Ke H.-M."/>
            <person name="Monk M."/>
            <person name="Kocsube S."/>
            <person name="Drula E."/>
            <person name="Lipzen A."/>
            <person name="Balint B."/>
            <person name="Henrissat B."/>
            <person name="Andreopoulos B."/>
            <person name="Martin F.M."/>
            <person name="Harder C.B."/>
            <person name="Rigling D."/>
            <person name="Ford K.L."/>
            <person name="Foster G.D."/>
            <person name="Pangilinan J."/>
            <person name="Papanicolaou A."/>
            <person name="Barry K."/>
            <person name="LaButti K."/>
            <person name="Viragh M."/>
            <person name="Koriabine M."/>
            <person name="Yan M."/>
            <person name="Riley R."/>
            <person name="Champramary S."/>
            <person name="Plett K.L."/>
            <person name="Tsai I.J."/>
            <person name="Slot J."/>
            <person name="Sipos G."/>
            <person name="Plett J."/>
            <person name="Nagy L.G."/>
            <person name="Grigoriev I.V."/>
        </authorList>
    </citation>
    <scope>NUCLEOTIDE SEQUENCE</scope>
    <source>
        <strain evidence="1">HWK02</strain>
    </source>
</reference>
<keyword evidence="2" id="KW-1185">Reference proteome</keyword>
<name>A0AA39Q1D5_9AGAR</name>
<dbReference type="Proteomes" id="UP001175228">
    <property type="component" value="Unassembled WGS sequence"/>
</dbReference>